<dbReference type="InterPro" id="IPR002200">
    <property type="entry name" value="Elicitin"/>
</dbReference>
<dbReference type="OrthoDB" id="115263at2759"/>
<dbReference type="EMBL" id="KI680637">
    <property type="protein sequence ID" value="ETL88956.1"/>
    <property type="molecule type" value="Genomic_DNA"/>
</dbReference>
<evidence type="ECO:0000256" key="4">
    <source>
        <dbReference type="ARBA" id="ARBA00022978"/>
    </source>
</evidence>
<evidence type="ECO:0000256" key="7">
    <source>
        <dbReference type="SAM" id="SignalP"/>
    </source>
</evidence>
<feature type="chain" id="PRO_5004818871" description="Elicitin" evidence="7">
    <location>
        <begin position="22"/>
        <end position="146"/>
    </location>
</feature>
<dbReference type="Pfam" id="PF00964">
    <property type="entry name" value="Elicitin"/>
    <property type="match status" value="1"/>
</dbReference>
<evidence type="ECO:0000256" key="5">
    <source>
        <dbReference type="ARBA" id="ARBA00023157"/>
    </source>
</evidence>
<keyword evidence="7" id="KW-0732">Signal</keyword>
<keyword evidence="5 6" id="KW-1015">Disulfide bond</keyword>
<comment type="function">
    <text evidence="6">Induces local and distal defense responses (incompatible hypersensitive reaction) in plants from the solanaceae and cruciferae families. Elicits leaf necrosis and causes the accumulation of pathogenesis-related proteins. Might interact with the lipidic molecules of the plasma membrane.</text>
</comment>
<dbReference type="Proteomes" id="UP000054423">
    <property type="component" value="Unassembled WGS sequence"/>
</dbReference>
<organism evidence="8">
    <name type="scientific">Phytophthora nicotianae</name>
    <name type="common">Potato buckeye rot agent</name>
    <name type="synonym">Phytophthora parasitica</name>
    <dbReference type="NCBI Taxonomy" id="4792"/>
    <lineage>
        <taxon>Eukaryota</taxon>
        <taxon>Sar</taxon>
        <taxon>Stramenopiles</taxon>
        <taxon>Oomycota</taxon>
        <taxon>Peronosporomycetes</taxon>
        <taxon>Peronosporales</taxon>
        <taxon>Peronosporaceae</taxon>
        <taxon>Phytophthora</taxon>
    </lineage>
</organism>
<dbReference type="Gene3D" id="1.10.239.10">
    <property type="entry name" value="Elicitin domain"/>
    <property type="match status" value="1"/>
</dbReference>
<comment type="similarity">
    <text evidence="2 6">Belongs to the elicitin family.</text>
</comment>
<name>W2KUT0_PHYNI</name>
<evidence type="ECO:0000313" key="8">
    <source>
        <dbReference type="EMBL" id="ETL88956.1"/>
    </source>
</evidence>
<dbReference type="SMART" id="SM01187">
    <property type="entry name" value="Elicitin"/>
    <property type="match status" value="1"/>
</dbReference>
<evidence type="ECO:0000256" key="1">
    <source>
        <dbReference type="ARBA" id="ARBA00004613"/>
    </source>
</evidence>
<dbReference type="SUPFAM" id="SSF48647">
    <property type="entry name" value="Fungal elicitin"/>
    <property type="match status" value="1"/>
</dbReference>
<evidence type="ECO:0000256" key="2">
    <source>
        <dbReference type="ARBA" id="ARBA00009544"/>
    </source>
</evidence>
<comment type="subcellular location">
    <subcellularLocation>
        <location evidence="1 6">Secreted</location>
    </subcellularLocation>
</comment>
<gene>
    <name evidence="8" type="ORF">L917_12039</name>
</gene>
<accession>W2KUT0</accession>
<proteinExistence type="inferred from homology"/>
<sequence length="146" mass="15235">MMAPLWVILLLNAVSTSTTSATECSDAQFQTISSNANLAGCTNDVGFDILSALTEDQIKEICGSTACMALWEDVEAMGFGDCTIPDLGLSLQTDILDPVSTECSISSTGDDVGSDNASLTSESSSVSAGAVAVPVFTLFVMMLFRR</sequence>
<dbReference type="AlphaFoldDB" id="W2KUT0"/>
<dbReference type="InterPro" id="IPR036470">
    <property type="entry name" value="Elicitin_sf"/>
</dbReference>
<protein>
    <recommendedName>
        <fullName evidence="6">Elicitin</fullName>
    </recommendedName>
</protein>
<dbReference type="GO" id="GO:0052040">
    <property type="term" value="P:symbiont-mediated perturbation of host programmed cell death"/>
    <property type="evidence" value="ECO:0007669"/>
    <property type="project" value="UniProtKB-UniRule"/>
</dbReference>
<evidence type="ECO:0000256" key="6">
    <source>
        <dbReference type="RuleBase" id="RU368111"/>
    </source>
</evidence>
<reference evidence="8" key="1">
    <citation type="submission" date="2013-11" db="EMBL/GenBank/DDBJ databases">
        <title>The Genome Sequence of Phytophthora parasitica CHvinca01.</title>
        <authorList>
            <consortium name="The Broad Institute Genomics Platform"/>
            <person name="Russ C."/>
            <person name="Tyler B."/>
            <person name="Panabieres F."/>
            <person name="Shan W."/>
            <person name="Tripathy S."/>
            <person name="Grunwald N."/>
            <person name="Machado M."/>
            <person name="Johnson C.S."/>
            <person name="Arredondo F."/>
            <person name="Hong C."/>
            <person name="Coffey M."/>
            <person name="Young S.K."/>
            <person name="Zeng Q."/>
            <person name="Gargeya S."/>
            <person name="Fitzgerald M."/>
            <person name="Abouelleil A."/>
            <person name="Alvarado L."/>
            <person name="Chapman S.B."/>
            <person name="Gainer-Dewar J."/>
            <person name="Goldberg J."/>
            <person name="Griggs A."/>
            <person name="Gujja S."/>
            <person name="Hansen M."/>
            <person name="Howarth C."/>
            <person name="Imamovic A."/>
            <person name="Ireland A."/>
            <person name="Larimer J."/>
            <person name="McCowan C."/>
            <person name="Murphy C."/>
            <person name="Pearson M."/>
            <person name="Poon T.W."/>
            <person name="Priest M."/>
            <person name="Roberts A."/>
            <person name="Saif S."/>
            <person name="Shea T."/>
            <person name="Sykes S."/>
            <person name="Wortman J."/>
            <person name="Nusbaum C."/>
            <person name="Birren B."/>
        </authorList>
    </citation>
    <scope>NUCLEOTIDE SEQUENCE [LARGE SCALE GENOMIC DNA]</scope>
    <source>
        <strain evidence="8">CHvinca01</strain>
    </source>
</reference>
<feature type="signal peptide" evidence="7">
    <location>
        <begin position="1"/>
        <end position="21"/>
    </location>
</feature>
<dbReference type="VEuPathDB" id="FungiDB:PPTG_13210"/>
<dbReference type="GO" id="GO:0005576">
    <property type="term" value="C:extracellular region"/>
    <property type="evidence" value="ECO:0007669"/>
    <property type="project" value="UniProtKB-SubCell"/>
</dbReference>
<keyword evidence="4 6" id="KW-0928">Hypersensitive response elicitation</keyword>
<evidence type="ECO:0000256" key="3">
    <source>
        <dbReference type="ARBA" id="ARBA00022525"/>
    </source>
</evidence>
<keyword evidence="3 6" id="KW-0964">Secreted</keyword>